<evidence type="ECO:0000313" key="2">
    <source>
        <dbReference type="EMBL" id="KMZ89335.1"/>
    </source>
</evidence>
<evidence type="ECO:0000313" key="3">
    <source>
        <dbReference type="Proteomes" id="UP000053327"/>
    </source>
</evidence>
<protein>
    <submittedName>
        <fullName evidence="2">Uncharacterized protein</fullName>
    </submittedName>
</protein>
<dbReference type="AlphaFoldDB" id="A0A0J9T1U4"/>
<dbReference type="Proteomes" id="UP000053327">
    <property type="component" value="Unassembled WGS sequence"/>
</dbReference>
<dbReference type="EMBL" id="KQ234726">
    <property type="protein sequence ID" value="KMZ89335.1"/>
    <property type="molecule type" value="Genomic_DNA"/>
</dbReference>
<organism evidence="2 3">
    <name type="scientific">Plasmodium vivax (strain Brazil I)</name>
    <dbReference type="NCBI Taxonomy" id="1033975"/>
    <lineage>
        <taxon>Eukaryota</taxon>
        <taxon>Sar</taxon>
        <taxon>Alveolata</taxon>
        <taxon>Apicomplexa</taxon>
        <taxon>Aconoidasida</taxon>
        <taxon>Haemosporida</taxon>
        <taxon>Plasmodiidae</taxon>
        <taxon>Plasmodium</taxon>
        <taxon>Plasmodium (Plasmodium)</taxon>
    </lineage>
</organism>
<dbReference type="InterPro" id="IPR008780">
    <property type="entry name" value="Plasmodium_Vir"/>
</dbReference>
<sequence>MQDHGNDKYYSIGHCKLLNYWLYDQVKKILGSDPKDKYKKIVKDLHSAWNEYNNRTILLKAKAKQCNPESIIPSREEIEDKKLFHEHCINYYNISNKQNNNVCQMYKAFINNESLSYKNFNRLFSKDIKKYPTYYRKCKSYNPIKIIAASQCPKEFEVDPDSEDNAVDEELELASGEKQGVPTHGDGPSPLGEGVGAAGEQELPEPTEPSEDEAPSVENERGAKVARQDDAGLEGAKIPGLKREAPGPALARDLQTEKGPRETELTETEKLPPRGIGDLNSQDAMITDSDGNSIEANMQPKAGTIGATLAGSSLFLIMMYKVKKNF</sequence>
<name>A0A0J9T1U4_PLAV1</name>
<proteinExistence type="predicted"/>
<feature type="region of interest" description="Disordered" evidence="1">
    <location>
        <begin position="174"/>
        <end position="295"/>
    </location>
</feature>
<feature type="compositionally biased region" description="Basic and acidic residues" evidence="1">
    <location>
        <begin position="254"/>
        <end position="272"/>
    </location>
</feature>
<gene>
    <name evidence="2" type="ORF">PVBG_03685</name>
</gene>
<accession>A0A0J9T1U4</accession>
<feature type="compositionally biased region" description="Polar residues" evidence="1">
    <location>
        <begin position="279"/>
        <end position="295"/>
    </location>
</feature>
<evidence type="ECO:0000256" key="1">
    <source>
        <dbReference type="SAM" id="MobiDB-lite"/>
    </source>
</evidence>
<feature type="compositionally biased region" description="Basic and acidic residues" evidence="1">
    <location>
        <begin position="218"/>
        <end position="230"/>
    </location>
</feature>
<dbReference type="Pfam" id="PF05795">
    <property type="entry name" value="Plasmodium_Vir"/>
    <property type="match status" value="1"/>
</dbReference>
<reference evidence="2 3" key="1">
    <citation type="submission" date="2011-08" db="EMBL/GenBank/DDBJ databases">
        <title>The Genome Sequence of Plasmodium vivax Brazil I.</title>
        <authorList>
            <consortium name="The Broad Institute Genome Sequencing Platform"/>
            <consortium name="The Broad Institute Genome Sequencing Center for Infectious Disease"/>
            <person name="Neafsey D."/>
            <person name="Carlton J."/>
            <person name="Barnwell J."/>
            <person name="Collins W."/>
            <person name="Escalante A."/>
            <person name="Mullikin J."/>
            <person name="Saul A."/>
            <person name="Guigo R."/>
            <person name="Camara F."/>
            <person name="Young S.K."/>
            <person name="Zeng Q."/>
            <person name="Gargeya S."/>
            <person name="Fitzgerald M."/>
            <person name="Haas B."/>
            <person name="Abouelleil A."/>
            <person name="Alvarado L."/>
            <person name="Arachchi H.M."/>
            <person name="Berlin A."/>
            <person name="Brown A."/>
            <person name="Chapman S.B."/>
            <person name="Chen Z."/>
            <person name="Dunbar C."/>
            <person name="Freedman E."/>
            <person name="Gearin G."/>
            <person name="Gellesch M."/>
            <person name="Goldberg J."/>
            <person name="Griggs A."/>
            <person name="Gujja S."/>
            <person name="Heiman D."/>
            <person name="Howarth C."/>
            <person name="Larson L."/>
            <person name="Lui A."/>
            <person name="MacDonald P.J.P."/>
            <person name="Montmayeur A."/>
            <person name="Murphy C."/>
            <person name="Neiman D."/>
            <person name="Pearson M."/>
            <person name="Priest M."/>
            <person name="Roberts A."/>
            <person name="Saif S."/>
            <person name="Shea T."/>
            <person name="Shenoy N."/>
            <person name="Sisk P."/>
            <person name="Stolte C."/>
            <person name="Sykes S."/>
            <person name="Wortman J."/>
            <person name="Nusbaum C."/>
            <person name="Birren B."/>
        </authorList>
    </citation>
    <scope>NUCLEOTIDE SEQUENCE [LARGE SCALE GENOMIC DNA]</scope>
    <source>
        <strain evidence="2 3">Brazil I</strain>
    </source>
</reference>
<feature type="compositionally biased region" description="Acidic residues" evidence="1">
    <location>
        <begin position="202"/>
        <end position="215"/>
    </location>
</feature>